<proteinExistence type="predicted"/>
<evidence type="ECO:0000313" key="1">
    <source>
        <dbReference type="EMBL" id="MDE8563524.1"/>
    </source>
</evidence>
<name>A0ABD5IZT6_9BACL</name>
<keyword evidence="3" id="KW-1185">Reference proteome</keyword>
<comment type="caution">
    <text evidence="2">The sequence shown here is derived from an EMBL/GenBank/DDBJ whole genome shotgun (WGS) entry which is preliminary data.</text>
</comment>
<evidence type="ECO:0000313" key="3">
    <source>
        <dbReference type="Proteomes" id="UP001213979"/>
    </source>
</evidence>
<protein>
    <submittedName>
        <fullName evidence="2">Uncharacterized protein</fullName>
    </submittedName>
</protein>
<dbReference type="Proteomes" id="UP001213979">
    <property type="component" value="Unassembled WGS sequence"/>
</dbReference>
<accession>A0ABD5IZT6</accession>
<gene>
    <name evidence="2" type="ORF">P9850_13700</name>
    <name evidence="1" type="ORF">PNH38_06425</name>
</gene>
<dbReference type="EMBL" id="JAQOTG010000004">
    <property type="protein sequence ID" value="MDE8563524.1"/>
    <property type="molecule type" value="Genomic_DNA"/>
</dbReference>
<reference evidence="2 4" key="2">
    <citation type="submission" date="2023-03" db="EMBL/GenBank/DDBJ databases">
        <title>Bacillus Genome Sequencing.</title>
        <authorList>
            <person name="Dunlap C."/>
        </authorList>
    </citation>
    <scope>NUCLEOTIDE SEQUENCE [LARGE SCALE GENOMIC DNA]</scope>
    <source>
        <strain evidence="2 4">NRS-38</strain>
    </source>
</reference>
<dbReference type="EMBL" id="JARTLI010000036">
    <property type="protein sequence ID" value="MED5052861.1"/>
    <property type="molecule type" value="Genomic_DNA"/>
</dbReference>
<reference evidence="1 3" key="1">
    <citation type="submission" date="2023-01" db="EMBL/GenBank/DDBJ databases">
        <title>Genome-based reclassification of Anoxybacillus geothermalis as a later heterotypic synonym of Anoxybacillus rupiensis.</title>
        <authorList>
            <person name="Inan Bektas K."/>
            <person name="Canakci S."/>
            <person name="Belduz A.A."/>
            <person name="Guler H.H."/>
        </authorList>
    </citation>
    <scope>NUCLEOTIDE SEQUENCE [LARGE SCALE GENOMIC DNA]</scope>
    <source>
        <strain evidence="1 3">DSM 17127</strain>
    </source>
</reference>
<dbReference type="RefSeq" id="WP_066148663.1">
    <property type="nucleotide sequence ID" value="NZ_JAQOTG010000004.1"/>
</dbReference>
<organism evidence="2 4">
    <name type="scientific">Anoxybacteroides rupiense</name>
    <dbReference type="NCBI Taxonomy" id="311460"/>
    <lineage>
        <taxon>Bacteria</taxon>
        <taxon>Bacillati</taxon>
        <taxon>Bacillota</taxon>
        <taxon>Bacilli</taxon>
        <taxon>Bacillales</taxon>
        <taxon>Anoxybacillaceae</taxon>
        <taxon>Anoxybacteroides</taxon>
    </lineage>
</organism>
<evidence type="ECO:0000313" key="4">
    <source>
        <dbReference type="Proteomes" id="UP001339962"/>
    </source>
</evidence>
<dbReference type="Proteomes" id="UP001339962">
    <property type="component" value="Unassembled WGS sequence"/>
</dbReference>
<evidence type="ECO:0000313" key="2">
    <source>
        <dbReference type="EMBL" id="MED5052861.1"/>
    </source>
</evidence>
<dbReference type="AlphaFoldDB" id="A0ABD5IZT6"/>
<sequence length="70" mass="8303">MERDSRANDGRRFPKFRFIIETITIEIASPSITFLERRVDIFLFVLHQVFQRSPYENRVFGDIPAKEIGD</sequence>